<evidence type="ECO:0000313" key="8">
    <source>
        <dbReference type="WBParaSite" id="OFLC_0001547301-mRNA-1"/>
    </source>
</evidence>
<feature type="compositionally biased region" description="Polar residues" evidence="4">
    <location>
        <begin position="1"/>
        <end position="17"/>
    </location>
</feature>
<evidence type="ECO:0000256" key="4">
    <source>
        <dbReference type="SAM" id="MobiDB-lite"/>
    </source>
</evidence>
<dbReference type="InterPro" id="IPR001478">
    <property type="entry name" value="PDZ"/>
</dbReference>
<reference evidence="8" key="1">
    <citation type="submission" date="2016-06" db="UniProtKB">
        <authorList>
            <consortium name="WormBaseParasite"/>
        </authorList>
    </citation>
    <scope>IDENTIFICATION</scope>
</reference>
<dbReference type="PANTHER" id="PTHR46227">
    <property type="entry name" value="GLUTAMATE RECEPTOR-INTERACTING PROTEIN GRIP"/>
    <property type="match status" value="1"/>
</dbReference>
<organism evidence="8">
    <name type="scientific">Onchocerca flexuosa</name>
    <dbReference type="NCBI Taxonomy" id="387005"/>
    <lineage>
        <taxon>Eukaryota</taxon>
        <taxon>Metazoa</taxon>
        <taxon>Ecdysozoa</taxon>
        <taxon>Nematoda</taxon>
        <taxon>Chromadorea</taxon>
        <taxon>Rhabditida</taxon>
        <taxon>Spirurina</taxon>
        <taxon>Spiruromorpha</taxon>
        <taxon>Filarioidea</taxon>
        <taxon>Onchocercidae</taxon>
        <taxon>Onchocerca</taxon>
    </lineage>
</organism>
<sequence>MDSLSLSNDSQTSTSLGDISYHMVPPKPPRYGTGEIHGLSVLSEPSNTRNSISDRISPRSIHDLSRSKNKLSHPSTALVLHELSNKTFAPAISGGTTHQVRLRKDPSTNSFGFSVSDGVGDNAGVFINEILPGGPADRCGQILPYDKILQINDTSLQYLDCDLALPLLQVDEIEMVLYRETDSSRNIVEDDEESLHGSINLSLRYSAV</sequence>
<reference evidence="6 7" key="2">
    <citation type="submission" date="2018-11" db="EMBL/GenBank/DDBJ databases">
        <authorList>
            <consortium name="Pathogen Informatics"/>
        </authorList>
    </citation>
    <scope>NUCLEOTIDE SEQUENCE [LARGE SCALE GENOMIC DNA]</scope>
</reference>
<dbReference type="PROSITE" id="PS50106">
    <property type="entry name" value="PDZ"/>
    <property type="match status" value="1"/>
</dbReference>
<keyword evidence="3" id="KW-0677">Repeat</keyword>
<feature type="compositionally biased region" description="Polar residues" evidence="4">
    <location>
        <begin position="43"/>
        <end position="54"/>
    </location>
</feature>
<name>A0A183I6V0_9BILA</name>
<keyword evidence="2" id="KW-0963">Cytoplasm</keyword>
<accession>A0A183I6V0</accession>
<feature type="domain" description="PDZ" evidence="5">
    <location>
        <begin position="99"/>
        <end position="169"/>
    </location>
</feature>
<evidence type="ECO:0000256" key="1">
    <source>
        <dbReference type="ARBA" id="ARBA00004496"/>
    </source>
</evidence>
<feature type="compositionally biased region" description="Basic and acidic residues" evidence="4">
    <location>
        <begin position="56"/>
        <end position="66"/>
    </location>
</feature>
<dbReference type="InterPro" id="IPR043545">
    <property type="entry name" value="GRIP1/2"/>
</dbReference>
<dbReference type="SMART" id="SM00228">
    <property type="entry name" value="PDZ"/>
    <property type="match status" value="1"/>
</dbReference>
<dbReference type="AlphaFoldDB" id="A0A183I6V0"/>
<evidence type="ECO:0000313" key="7">
    <source>
        <dbReference type="Proteomes" id="UP000267606"/>
    </source>
</evidence>
<evidence type="ECO:0000313" key="6">
    <source>
        <dbReference type="EMBL" id="VDP21992.1"/>
    </source>
</evidence>
<gene>
    <name evidence="6" type="ORF">OFLC_LOCUS15462</name>
</gene>
<dbReference type="SUPFAM" id="SSF50156">
    <property type="entry name" value="PDZ domain-like"/>
    <property type="match status" value="1"/>
</dbReference>
<dbReference type="STRING" id="387005.A0A183I6V0"/>
<dbReference type="GO" id="GO:0098887">
    <property type="term" value="P:neurotransmitter receptor transport, endosome to postsynaptic membrane"/>
    <property type="evidence" value="ECO:0007669"/>
    <property type="project" value="TreeGrafter"/>
</dbReference>
<dbReference type="PANTHER" id="PTHR46227:SF2">
    <property type="entry name" value="FI03335P"/>
    <property type="match status" value="1"/>
</dbReference>
<evidence type="ECO:0000256" key="2">
    <source>
        <dbReference type="ARBA" id="ARBA00022490"/>
    </source>
</evidence>
<dbReference type="WBParaSite" id="OFLC_0001547301-mRNA-1">
    <property type="protein sequence ID" value="OFLC_0001547301-mRNA-1"/>
    <property type="gene ID" value="OFLC_0001547301"/>
</dbReference>
<dbReference type="EMBL" id="UZAJ01042182">
    <property type="protein sequence ID" value="VDP21992.1"/>
    <property type="molecule type" value="Genomic_DNA"/>
</dbReference>
<dbReference type="Proteomes" id="UP000267606">
    <property type="component" value="Unassembled WGS sequence"/>
</dbReference>
<feature type="region of interest" description="Disordered" evidence="4">
    <location>
        <begin position="1"/>
        <end position="69"/>
    </location>
</feature>
<comment type="subcellular location">
    <subcellularLocation>
        <location evidence="1">Cytoplasm</location>
    </subcellularLocation>
</comment>
<dbReference type="Gene3D" id="2.30.42.10">
    <property type="match status" value="1"/>
</dbReference>
<evidence type="ECO:0000259" key="5">
    <source>
        <dbReference type="PROSITE" id="PS50106"/>
    </source>
</evidence>
<dbReference type="GO" id="GO:0005737">
    <property type="term" value="C:cytoplasm"/>
    <property type="evidence" value="ECO:0007669"/>
    <property type="project" value="UniProtKB-SubCell"/>
</dbReference>
<proteinExistence type="predicted"/>
<protein>
    <submittedName>
        <fullName evidence="8">PDZ domain-containing protein</fullName>
    </submittedName>
</protein>
<dbReference type="InterPro" id="IPR036034">
    <property type="entry name" value="PDZ_sf"/>
</dbReference>
<evidence type="ECO:0000256" key="3">
    <source>
        <dbReference type="ARBA" id="ARBA00022737"/>
    </source>
</evidence>
<keyword evidence="7" id="KW-1185">Reference proteome</keyword>
<dbReference type="Pfam" id="PF00595">
    <property type="entry name" value="PDZ"/>
    <property type="match status" value="1"/>
</dbReference>